<name>A0A498SNK3_ACAVI</name>
<accession>A0A498SNK3</accession>
<evidence type="ECO:0000313" key="1">
    <source>
        <dbReference type="EMBL" id="VBB31529.1"/>
    </source>
</evidence>
<dbReference type="EMBL" id="UPTC01001269">
    <property type="protein sequence ID" value="VBB31529.1"/>
    <property type="molecule type" value="Genomic_DNA"/>
</dbReference>
<dbReference type="Proteomes" id="UP000276991">
    <property type="component" value="Unassembled WGS sequence"/>
</dbReference>
<protein>
    <submittedName>
        <fullName evidence="1">Uncharacterized protein</fullName>
    </submittedName>
</protein>
<gene>
    <name evidence="1" type="ORF">NAV_LOCUS6320</name>
</gene>
<keyword evidence="2" id="KW-1185">Reference proteome</keyword>
<organism evidence="1 2">
    <name type="scientific">Acanthocheilonema viteae</name>
    <name type="common">Filarial nematode worm</name>
    <name type="synonym">Dipetalonema viteae</name>
    <dbReference type="NCBI Taxonomy" id="6277"/>
    <lineage>
        <taxon>Eukaryota</taxon>
        <taxon>Metazoa</taxon>
        <taxon>Ecdysozoa</taxon>
        <taxon>Nematoda</taxon>
        <taxon>Chromadorea</taxon>
        <taxon>Rhabditida</taxon>
        <taxon>Spirurina</taxon>
        <taxon>Spiruromorpha</taxon>
        <taxon>Filarioidea</taxon>
        <taxon>Onchocercidae</taxon>
        <taxon>Acanthocheilonema</taxon>
    </lineage>
</organism>
<proteinExistence type="predicted"/>
<evidence type="ECO:0000313" key="2">
    <source>
        <dbReference type="Proteomes" id="UP000276991"/>
    </source>
</evidence>
<sequence length="71" mass="7637">MFRSAAVSEWLRSLIRNQMGSARVGSNPARCALSLTRNQMGSARAGSNPARCEGFISVNHEGKSKEKDGVV</sequence>
<dbReference type="AlphaFoldDB" id="A0A498SNK3"/>
<dbReference type="OrthoDB" id="4093357at2759"/>
<reference evidence="1 2" key="1">
    <citation type="submission" date="2018-08" db="EMBL/GenBank/DDBJ databases">
        <authorList>
            <person name="Laetsch R D."/>
            <person name="Stevens L."/>
            <person name="Kumar S."/>
            <person name="Blaxter L. M."/>
        </authorList>
    </citation>
    <scope>NUCLEOTIDE SEQUENCE [LARGE SCALE GENOMIC DNA]</scope>
</reference>